<gene>
    <name evidence="1" type="ORF">Ocin01_14931</name>
</gene>
<organism evidence="1 2">
    <name type="scientific">Orchesella cincta</name>
    <name type="common">Springtail</name>
    <name type="synonym">Podura cincta</name>
    <dbReference type="NCBI Taxonomy" id="48709"/>
    <lineage>
        <taxon>Eukaryota</taxon>
        <taxon>Metazoa</taxon>
        <taxon>Ecdysozoa</taxon>
        <taxon>Arthropoda</taxon>
        <taxon>Hexapoda</taxon>
        <taxon>Collembola</taxon>
        <taxon>Entomobryomorpha</taxon>
        <taxon>Entomobryoidea</taxon>
        <taxon>Orchesellidae</taxon>
        <taxon>Orchesellinae</taxon>
        <taxon>Orchesella</taxon>
    </lineage>
</organism>
<proteinExistence type="predicted"/>
<dbReference type="Proteomes" id="UP000094527">
    <property type="component" value="Unassembled WGS sequence"/>
</dbReference>
<dbReference type="AlphaFoldDB" id="A0A1D2MFI5"/>
<evidence type="ECO:0000313" key="2">
    <source>
        <dbReference type="Proteomes" id="UP000094527"/>
    </source>
</evidence>
<reference evidence="1 2" key="1">
    <citation type="journal article" date="2016" name="Genome Biol. Evol.">
        <title>Gene Family Evolution Reflects Adaptation to Soil Environmental Stressors in the Genome of the Collembolan Orchesella cincta.</title>
        <authorList>
            <person name="Faddeeva-Vakhrusheva A."/>
            <person name="Derks M.F."/>
            <person name="Anvar S.Y."/>
            <person name="Agamennone V."/>
            <person name="Suring W."/>
            <person name="Smit S."/>
            <person name="van Straalen N.M."/>
            <person name="Roelofs D."/>
        </authorList>
    </citation>
    <scope>NUCLEOTIDE SEQUENCE [LARGE SCALE GENOMIC DNA]</scope>
    <source>
        <tissue evidence="1">Mixed pool</tissue>
    </source>
</reference>
<dbReference type="EMBL" id="LJIJ01001431">
    <property type="protein sequence ID" value="ODM91750.1"/>
    <property type="molecule type" value="Genomic_DNA"/>
</dbReference>
<accession>A0A1D2MFI5</accession>
<keyword evidence="2" id="KW-1185">Reference proteome</keyword>
<evidence type="ECO:0000313" key="1">
    <source>
        <dbReference type="EMBL" id="ODM91750.1"/>
    </source>
</evidence>
<sequence length="286" mass="32011">MVHTFGISKLPTPMPNATTDIFCSDIGHFTLPKNNCIQVSNRVVSSEFVFAGQFCDSACLAEIEGAKSYAAQLHDNTNQDIDQLILRMTNLETRQKTYDAILERVVNLEYDLVNNITKLEKRISDDVAYVFTEIDAVRARVSTLESNEIADDFAFGDLSFQVSNLEKNLKGNTTQLSNQISNEIIGLNTVLSDYIASVNRDLNSRIDKVQASIPSTSPGNPTPFPPTTQVGSAMDVYYNLTRRIDNLEFGKISNLSADNNIWRQNFRVVNATFEKLKKNNYFPTGK</sequence>
<comment type="caution">
    <text evidence="1">The sequence shown here is derived from an EMBL/GenBank/DDBJ whole genome shotgun (WGS) entry which is preliminary data.</text>
</comment>
<name>A0A1D2MFI5_ORCCI</name>
<protein>
    <submittedName>
        <fullName evidence="1">Cadherin-23</fullName>
    </submittedName>
</protein>